<protein>
    <submittedName>
        <fullName evidence="9">RT_RNaseH domain-containing protein</fullName>
    </submittedName>
</protein>
<dbReference type="AlphaFoldDB" id="A0A5S6QQJ5"/>
<sequence>MKYGDLWSMSEEEVIAFLQDKGLLQRQRLCAKGHVMKLASRSGRTPTWRCRAQGCSEEVSVRTGTWFEGPRGRLSLRLIVLFMYDWCREFTPVWNCVNELGMSKNTAVAWNHWMRVVAAEVVSRQPLMIVGHGLIVELDETMFLKRKYNVGRVSTTVLERHWLMSTGTASDSLPTSLCEHCVRNNAQIDREALVINFALQKFRRYLIGRKFAIYTDHRSLFGMLGQGKPIKDSVSPRMLRWSLLLSNFGYDLRYRPGKQMRGADALSRLPLPYKEEEIEPLPPELFLLESKHRMLESPNGHG</sequence>
<dbReference type="Proteomes" id="UP000046395">
    <property type="component" value="Unassembled WGS sequence"/>
</dbReference>
<keyword evidence="1" id="KW-0808">Transferase</keyword>
<dbReference type="PANTHER" id="PTHR37984:SF12">
    <property type="entry name" value="RIBONUCLEASE H"/>
    <property type="match status" value="1"/>
</dbReference>
<evidence type="ECO:0000256" key="6">
    <source>
        <dbReference type="ARBA" id="ARBA00022918"/>
    </source>
</evidence>
<evidence type="ECO:0000256" key="3">
    <source>
        <dbReference type="ARBA" id="ARBA00022722"/>
    </source>
</evidence>
<dbReference type="GO" id="GO:0004519">
    <property type="term" value="F:endonuclease activity"/>
    <property type="evidence" value="ECO:0007669"/>
    <property type="project" value="UniProtKB-KW"/>
</dbReference>
<proteinExistence type="predicted"/>
<keyword evidence="8" id="KW-1185">Reference proteome</keyword>
<dbReference type="CDD" id="cd09274">
    <property type="entry name" value="RNase_HI_RT_Ty3"/>
    <property type="match status" value="1"/>
</dbReference>
<organism evidence="8 9">
    <name type="scientific">Trichuris muris</name>
    <name type="common">Mouse whipworm</name>
    <dbReference type="NCBI Taxonomy" id="70415"/>
    <lineage>
        <taxon>Eukaryota</taxon>
        <taxon>Metazoa</taxon>
        <taxon>Ecdysozoa</taxon>
        <taxon>Nematoda</taxon>
        <taxon>Enoplea</taxon>
        <taxon>Dorylaimia</taxon>
        <taxon>Trichinellida</taxon>
        <taxon>Trichuridae</taxon>
        <taxon>Trichuris</taxon>
    </lineage>
</organism>
<dbReference type="InterPro" id="IPR043502">
    <property type="entry name" value="DNA/RNA_pol_sf"/>
</dbReference>
<evidence type="ECO:0000313" key="8">
    <source>
        <dbReference type="Proteomes" id="UP000046395"/>
    </source>
</evidence>
<evidence type="ECO:0000259" key="7">
    <source>
        <dbReference type="Pfam" id="PF17917"/>
    </source>
</evidence>
<evidence type="ECO:0000256" key="4">
    <source>
        <dbReference type="ARBA" id="ARBA00022759"/>
    </source>
</evidence>
<dbReference type="SUPFAM" id="SSF56672">
    <property type="entry name" value="DNA/RNA polymerases"/>
    <property type="match status" value="1"/>
</dbReference>
<dbReference type="GO" id="GO:0016787">
    <property type="term" value="F:hydrolase activity"/>
    <property type="evidence" value="ECO:0007669"/>
    <property type="project" value="UniProtKB-KW"/>
</dbReference>
<dbReference type="Pfam" id="PF17917">
    <property type="entry name" value="RT_RNaseH"/>
    <property type="match status" value="1"/>
</dbReference>
<dbReference type="PANTHER" id="PTHR37984">
    <property type="entry name" value="PROTEIN CBG26694"/>
    <property type="match status" value="1"/>
</dbReference>
<dbReference type="GO" id="GO:0003964">
    <property type="term" value="F:RNA-directed DNA polymerase activity"/>
    <property type="evidence" value="ECO:0007669"/>
    <property type="project" value="UniProtKB-KW"/>
</dbReference>
<dbReference type="STRING" id="70415.A0A5S6QQJ5"/>
<dbReference type="WBParaSite" id="TMUE_2000009157.1">
    <property type="protein sequence ID" value="TMUE_2000009157.1"/>
    <property type="gene ID" value="WBGene00300534"/>
</dbReference>
<feature type="domain" description="Reverse transcriptase RNase H-like" evidence="7">
    <location>
        <begin position="183"/>
        <end position="248"/>
    </location>
</feature>
<reference evidence="9" key="1">
    <citation type="submission" date="2019-12" db="UniProtKB">
        <authorList>
            <consortium name="WormBaseParasite"/>
        </authorList>
    </citation>
    <scope>IDENTIFICATION</scope>
</reference>
<keyword evidence="4" id="KW-0255">Endonuclease</keyword>
<keyword evidence="3" id="KW-0540">Nuclease</keyword>
<accession>A0A5S6QQJ5</accession>
<evidence type="ECO:0000256" key="1">
    <source>
        <dbReference type="ARBA" id="ARBA00022679"/>
    </source>
</evidence>
<keyword evidence="6" id="KW-0695">RNA-directed DNA polymerase</keyword>
<keyword evidence="5" id="KW-0378">Hydrolase</keyword>
<evidence type="ECO:0000313" key="9">
    <source>
        <dbReference type="WBParaSite" id="TMUE_2000009157.1"/>
    </source>
</evidence>
<evidence type="ECO:0000256" key="5">
    <source>
        <dbReference type="ARBA" id="ARBA00022801"/>
    </source>
</evidence>
<name>A0A5S6QQJ5_TRIMR</name>
<keyword evidence="2" id="KW-0548">Nucleotidyltransferase</keyword>
<dbReference type="InterPro" id="IPR050951">
    <property type="entry name" value="Retrovirus_Pol_polyprotein"/>
</dbReference>
<evidence type="ECO:0000256" key="2">
    <source>
        <dbReference type="ARBA" id="ARBA00022695"/>
    </source>
</evidence>
<dbReference type="InterPro" id="IPR041373">
    <property type="entry name" value="RT_RNaseH"/>
</dbReference>